<keyword evidence="2" id="KW-0812">Transmembrane</keyword>
<comment type="caution">
    <text evidence="3">The sequence shown here is derived from an EMBL/GenBank/DDBJ whole genome shotgun (WGS) entry which is preliminary data.</text>
</comment>
<organism evidence="3 4">
    <name type="scientific">Dictyobacter halimunensis</name>
    <dbReference type="NCBI Taxonomy" id="3026934"/>
    <lineage>
        <taxon>Bacteria</taxon>
        <taxon>Bacillati</taxon>
        <taxon>Chloroflexota</taxon>
        <taxon>Ktedonobacteria</taxon>
        <taxon>Ktedonobacterales</taxon>
        <taxon>Dictyobacteraceae</taxon>
        <taxon>Dictyobacter</taxon>
    </lineage>
</organism>
<dbReference type="Proteomes" id="UP001344906">
    <property type="component" value="Unassembled WGS sequence"/>
</dbReference>
<reference evidence="3 4" key="1">
    <citation type="submission" date="2023-02" db="EMBL/GenBank/DDBJ databases">
        <title>Dictyobacter halimunensis sp. nov., a new member of the class Ktedonobacteria from forest soil in a geothermal area.</title>
        <authorList>
            <person name="Rachmania M.K."/>
            <person name="Ningsih F."/>
            <person name="Sakai Y."/>
            <person name="Yabe S."/>
            <person name="Yokota A."/>
            <person name="Sjamsuridzal W."/>
        </authorList>
    </citation>
    <scope>NUCLEOTIDE SEQUENCE [LARGE SCALE GENOMIC DNA]</scope>
    <source>
        <strain evidence="3 4">S3.2.2.5</strain>
    </source>
</reference>
<dbReference type="RefSeq" id="WP_338258614.1">
    <property type="nucleotide sequence ID" value="NZ_BSRI01000003.1"/>
</dbReference>
<name>A0ABQ6G5T9_9CHLR</name>
<keyword evidence="4" id="KW-1185">Reference proteome</keyword>
<protein>
    <submittedName>
        <fullName evidence="3">Uncharacterized protein</fullName>
    </submittedName>
</protein>
<evidence type="ECO:0000313" key="4">
    <source>
        <dbReference type="Proteomes" id="UP001344906"/>
    </source>
</evidence>
<feature type="compositionally biased region" description="Basic and acidic residues" evidence="1">
    <location>
        <begin position="242"/>
        <end position="265"/>
    </location>
</feature>
<feature type="transmembrane region" description="Helical" evidence="2">
    <location>
        <begin position="113"/>
        <end position="133"/>
    </location>
</feature>
<feature type="transmembrane region" description="Helical" evidence="2">
    <location>
        <begin position="68"/>
        <end position="93"/>
    </location>
</feature>
<proteinExistence type="predicted"/>
<evidence type="ECO:0000256" key="2">
    <source>
        <dbReference type="SAM" id="Phobius"/>
    </source>
</evidence>
<keyword evidence="2" id="KW-1133">Transmembrane helix</keyword>
<feature type="region of interest" description="Disordered" evidence="1">
    <location>
        <begin position="156"/>
        <end position="265"/>
    </location>
</feature>
<feature type="transmembrane region" description="Helical" evidence="2">
    <location>
        <begin position="24"/>
        <end position="47"/>
    </location>
</feature>
<evidence type="ECO:0000256" key="1">
    <source>
        <dbReference type="SAM" id="MobiDB-lite"/>
    </source>
</evidence>
<accession>A0ABQ6G5T9</accession>
<evidence type="ECO:0000313" key="3">
    <source>
        <dbReference type="EMBL" id="GLV61191.1"/>
    </source>
</evidence>
<keyword evidence="2" id="KW-0472">Membrane</keyword>
<gene>
    <name evidence="3" type="ORF">KDH_80070</name>
</gene>
<sequence>MNQEPSFSLDGVTIRWRDAARGGVALIGLLVLGWLLGPLSLLLAWLIQRWAAREIWQARDRWASVGGFAWLFGAIGILLLVAIYLPLPAFTSWLAFFWDQLPRGWDTPLRVVVLRWGILLLLAPLLAVLLEMLHPRTVWSPRRLLTEAEHLHLQAEAARQQAEAMKKQAAAQARAEQAAKRKARQAAARSQSDQDQEPPASAAAAHVQLALPIEPPAPDATSRTSQAHQEQEPPETSAVLEPKSEAPPKRSTYDWDHGEGTVRNR</sequence>
<feature type="compositionally biased region" description="Low complexity" evidence="1">
    <location>
        <begin position="156"/>
        <end position="176"/>
    </location>
</feature>
<dbReference type="EMBL" id="BSRI01000003">
    <property type="protein sequence ID" value="GLV61191.1"/>
    <property type="molecule type" value="Genomic_DNA"/>
</dbReference>